<dbReference type="InterPro" id="IPR027443">
    <property type="entry name" value="IPNS-like_sf"/>
</dbReference>
<dbReference type="Proteomes" id="UP001358417">
    <property type="component" value="Unassembled WGS sequence"/>
</dbReference>
<dbReference type="SUPFAM" id="SSF51197">
    <property type="entry name" value="Clavaminate synthase-like"/>
    <property type="match status" value="1"/>
</dbReference>
<keyword evidence="3 5" id="KW-0560">Oxidoreductase</keyword>
<dbReference type="InterPro" id="IPR005123">
    <property type="entry name" value="Oxoglu/Fe-dep_dioxygenase_dom"/>
</dbReference>
<dbReference type="InterPro" id="IPR026992">
    <property type="entry name" value="DIOX_N"/>
</dbReference>
<evidence type="ECO:0000259" key="6">
    <source>
        <dbReference type="PROSITE" id="PS51471"/>
    </source>
</evidence>
<sequence length="359" mass="40962">MSYSATSTTEQERKTITLLNGQTFHFNSNDSIEAAQIPVIDVSRIYSEKLEDRQAVADEIRDASREIGFFYMINHGVDMSYADDAMNQAKKFFALPYEKKMEVFTGLVPNEYVGYHPLEYYNRNGWKHRDLSEAFNWAYDAAEDPEAPETESKSVSIWPSDLPGFRDSLYAYHTKLLQLSRRLTRIFALALHLPEDYFDEFVKRPEAGMRILHYPAQERSADDQQGIGAHTDVECFTIVTQDLSGGLEVLSKGGSWIKASPIPGSFVVNIADCFMRQTNDFFVSTVHRVINRTGKERFSVPFFWGFDRTKLLEPVPTCVSDDNPMRYPVVTGGDYYKWRSVTQKGLGKTKETPQLVAAE</sequence>
<reference evidence="7 8" key="1">
    <citation type="submission" date="2023-08" db="EMBL/GenBank/DDBJ databases">
        <title>Black Yeasts Isolated from many extreme environments.</title>
        <authorList>
            <person name="Coleine C."/>
            <person name="Stajich J.E."/>
            <person name="Selbmann L."/>
        </authorList>
    </citation>
    <scope>NUCLEOTIDE SEQUENCE [LARGE SCALE GENOMIC DNA]</scope>
    <source>
        <strain evidence="7 8">CCFEE 5792</strain>
    </source>
</reference>
<evidence type="ECO:0000313" key="8">
    <source>
        <dbReference type="Proteomes" id="UP001358417"/>
    </source>
</evidence>
<keyword evidence="4 5" id="KW-0408">Iron</keyword>
<comment type="caution">
    <text evidence="7">The sequence shown here is derived from an EMBL/GenBank/DDBJ whole genome shotgun (WGS) entry which is preliminary data.</text>
</comment>
<gene>
    <name evidence="7" type="ORF">LTR84_003469</name>
</gene>
<accession>A0AAV9N6Z7</accession>
<dbReference type="PRINTS" id="PR00682">
    <property type="entry name" value="IPNSYNTHASE"/>
</dbReference>
<keyword evidence="8" id="KW-1185">Reference proteome</keyword>
<dbReference type="GO" id="GO:0046872">
    <property type="term" value="F:metal ion binding"/>
    <property type="evidence" value="ECO:0007669"/>
    <property type="project" value="UniProtKB-KW"/>
</dbReference>
<evidence type="ECO:0000256" key="3">
    <source>
        <dbReference type="ARBA" id="ARBA00023002"/>
    </source>
</evidence>
<protein>
    <recommendedName>
        <fullName evidence="6">Fe2OG dioxygenase domain-containing protein</fullName>
    </recommendedName>
</protein>
<organism evidence="7 8">
    <name type="scientific">Exophiala bonariae</name>
    <dbReference type="NCBI Taxonomy" id="1690606"/>
    <lineage>
        <taxon>Eukaryota</taxon>
        <taxon>Fungi</taxon>
        <taxon>Dikarya</taxon>
        <taxon>Ascomycota</taxon>
        <taxon>Pezizomycotina</taxon>
        <taxon>Eurotiomycetes</taxon>
        <taxon>Chaetothyriomycetidae</taxon>
        <taxon>Chaetothyriales</taxon>
        <taxon>Herpotrichiellaceae</taxon>
        <taxon>Exophiala</taxon>
    </lineage>
</organism>
<evidence type="ECO:0000256" key="2">
    <source>
        <dbReference type="ARBA" id="ARBA00022723"/>
    </source>
</evidence>
<name>A0AAV9N6Z7_9EURO</name>
<dbReference type="RefSeq" id="XP_064705410.1">
    <property type="nucleotide sequence ID" value="XM_064847057.1"/>
</dbReference>
<evidence type="ECO:0000256" key="4">
    <source>
        <dbReference type="ARBA" id="ARBA00023004"/>
    </source>
</evidence>
<evidence type="ECO:0000256" key="5">
    <source>
        <dbReference type="RuleBase" id="RU003682"/>
    </source>
</evidence>
<dbReference type="Pfam" id="PF03171">
    <property type="entry name" value="2OG-FeII_Oxy"/>
    <property type="match status" value="1"/>
</dbReference>
<dbReference type="GeneID" id="89971656"/>
<proteinExistence type="inferred from homology"/>
<evidence type="ECO:0000313" key="7">
    <source>
        <dbReference type="EMBL" id="KAK5050910.1"/>
    </source>
</evidence>
<dbReference type="GO" id="GO:0044283">
    <property type="term" value="P:small molecule biosynthetic process"/>
    <property type="evidence" value="ECO:0007669"/>
    <property type="project" value="UniProtKB-ARBA"/>
</dbReference>
<evidence type="ECO:0000256" key="1">
    <source>
        <dbReference type="ARBA" id="ARBA00008056"/>
    </source>
</evidence>
<dbReference type="PANTHER" id="PTHR10209:SF881">
    <property type="entry name" value="FI07970P-RELATED"/>
    <property type="match status" value="1"/>
</dbReference>
<keyword evidence="2 5" id="KW-0479">Metal-binding</keyword>
<dbReference type="PROSITE" id="PS51471">
    <property type="entry name" value="FE2OG_OXY"/>
    <property type="match status" value="1"/>
</dbReference>
<dbReference type="Pfam" id="PF14226">
    <property type="entry name" value="DIOX_N"/>
    <property type="match status" value="1"/>
</dbReference>
<feature type="domain" description="Fe2OG dioxygenase" evidence="6">
    <location>
        <begin position="205"/>
        <end position="306"/>
    </location>
</feature>
<dbReference type="AlphaFoldDB" id="A0AAV9N6Z7"/>
<dbReference type="InterPro" id="IPR044861">
    <property type="entry name" value="IPNS-like_FE2OG_OXY"/>
</dbReference>
<dbReference type="PANTHER" id="PTHR10209">
    <property type="entry name" value="OXIDOREDUCTASE, 2OG-FE II OXYGENASE FAMILY PROTEIN"/>
    <property type="match status" value="1"/>
</dbReference>
<comment type="similarity">
    <text evidence="1 5">Belongs to the iron/ascorbate-dependent oxidoreductase family.</text>
</comment>
<dbReference type="EMBL" id="JAVRRD010000016">
    <property type="protein sequence ID" value="KAK5050910.1"/>
    <property type="molecule type" value="Genomic_DNA"/>
</dbReference>
<dbReference type="Gene3D" id="2.60.120.330">
    <property type="entry name" value="B-lactam Antibiotic, Isopenicillin N Synthase, Chain"/>
    <property type="match status" value="1"/>
</dbReference>
<dbReference type="GO" id="GO:0016491">
    <property type="term" value="F:oxidoreductase activity"/>
    <property type="evidence" value="ECO:0007669"/>
    <property type="project" value="UniProtKB-KW"/>
</dbReference>